<keyword evidence="3 5" id="KW-0456">Lyase</keyword>
<dbReference type="PANTHER" id="PTHR42738:SF7">
    <property type="entry name" value="HYDROXYMETHYLGLUTARYL-COA LYASE"/>
    <property type="match status" value="1"/>
</dbReference>
<dbReference type="AlphaFoldDB" id="A0A059FCY1"/>
<dbReference type="Proteomes" id="UP000024816">
    <property type="component" value="Unassembled WGS sequence"/>
</dbReference>
<reference evidence="5 6" key="1">
    <citation type="journal article" date="2014" name="Antonie Van Leeuwenhoek">
        <title>Hyphomonas beringensis sp. nov. and Hyphomonas chukchiensis sp. nov., isolated from surface seawater of the Bering Sea and Chukchi Sea.</title>
        <authorList>
            <person name="Li C."/>
            <person name="Lai Q."/>
            <person name="Li G."/>
            <person name="Dong C."/>
            <person name="Wang J."/>
            <person name="Liao Y."/>
            <person name="Shao Z."/>
        </authorList>
    </citation>
    <scope>NUCLEOTIDE SEQUENCE [LARGE SCALE GENOMIC DNA]</scope>
    <source>
        <strain evidence="5 6">VP2</strain>
    </source>
</reference>
<evidence type="ECO:0000313" key="5">
    <source>
        <dbReference type="EMBL" id="KCZ88457.1"/>
    </source>
</evidence>
<dbReference type="CDD" id="cd07938">
    <property type="entry name" value="DRE_TIM_HMGL"/>
    <property type="match status" value="1"/>
</dbReference>
<proteinExistence type="inferred from homology"/>
<feature type="domain" description="Pyruvate carboxyltransferase" evidence="4">
    <location>
        <begin position="5"/>
        <end position="272"/>
    </location>
</feature>
<dbReference type="RefSeq" id="WP_035581153.1">
    <property type="nucleotide sequence ID" value="NZ_ARYJ01000005.1"/>
</dbReference>
<dbReference type="Pfam" id="PF00682">
    <property type="entry name" value="HMGL-like"/>
    <property type="match status" value="1"/>
</dbReference>
<dbReference type="PROSITE" id="PS50991">
    <property type="entry name" value="PYR_CT"/>
    <property type="match status" value="1"/>
</dbReference>
<gene>
    <name evidence="5" type="ORF">HJA_08819</name>
</gene>
<evidence type="ECO:0000313" key="6">
    <source>
        <dbReference type="Proteomes" id="UP000024816"/>
    </source>
</evidence>
<dbReference type="FunFam" id="3.20.20.70:FF:000071">
    <property type="entry name" value="Hydroxymethylglutaryl-CoA lyase"/>
    <property type="match status" value="1"/>
</dbReference>
<dbReference type="STRING" id="1280952.HJA_08819"/>
<keyword evidence="6" id="KW-1185">Reference proteome</keyword>
<dbReference type="eggNOG" id="COG0119">
    <property type="taxonomic scope" value="Bacteria"/>
</dbReference>
<dbReference type="GO" id="GO:0046872">
    <property type="term" value="F:metal ion binding"/>
    <property type="evidence" value="ECO:0007669"/>
    <property type="project" value="UniProtKB-KW"/>
</dbReference>
<comment type="similarity">
    <text evidence="1">Belongs to the HMG-CoA lyase family.</text>
</comment>
<name>A0A059FCY1_9PROT</name>
<dbReference type="InterPro" id="IPR000891">
    <property type="entry name" value="PYR_CT"/>
</dbReference>
<comment type="caution">
    <text evidence="5">The sequence shown here is derived from an EMBL/GenBank/DDBJ whole genome shotgun (WGS) entry which is preliminary data.</text>
</comment>
<dbReference type="GO" id="GO:0004419">
    <property type="term" value="F:hydroxymethylglutaryl-CoA lyase activity"/>
    <property type="evidence" value="ECO:0007669"/>
    <property type="project" value="TreeGrafter"/>
</dbReference>
<dbReference type="PANTHER" id="PTHR42738">
    <property type="entry name" value="HYDROXYMETHYLGLUTARYL-COA LYASE"/>
    <property type="match status" value="1"/>
</dbReference>
<evidence type="ECO:0000256" key="1">
    <source>
        <dbReference type="ARBA" id="ARBA00009405"/>
    </source>
</evidence>
<dbReference type="Gene3D" id="3.20.20.70">
    <property type="entry name" value="Aldolase class I"/>
    <property type="match status" value="1"/>
</dbReference>
<protein>
    <submittedName>
        <fullName evidence="5">Putative hydroxymethylglutaryl-CoA lyase</fullName>
    </submittedName>
</protein>
<accession>A0A059FCY1</accession>
<dbReference type="SUPFAM" id="SSF51569">
    <property type="entry name" value="Aldolase"/>
    <property type="match status" value="1"/>
</dbReference>
<dbReference type="InterPro" id="IPR043594">
    <property type="entry name" value="HMGL"/>
</dbReference>
<evidence type="ECO:0000256" key="2">
    <source>
        <dbReference type="ARBA" id="ARBA00022723"/>
    </source>
</evidence>
<organism evidence="5 6">
    <name type="scientific">Hyphomonas jannaschiana VP2</name>
    <dbReference type="NCBI Taxonomy" id="1280952"/>
    <lineage>
        <taxon>Bacteria</taxon>
        <taxon>Pseudomonadati</taxon>
        <taxon>Pseudomonadota</taxon>
        <taxon>Alphaproteobacteria</taxon>
        <taxon>Hyphomonadales</taxon>
        <taxon>Hyphomonadaceae</taxon>
        <taxon>Hyphomonas</taxon>
    </lineage>
</organism>
<dbReference type="NCBIfam" id="NF004283">
    <property type="entry name" value="PRK05692.1"/>
    <property type="match status" value="1"/>
</dbReference>
<dbReference type="OrthoDB" id="9784013at2"/>
<dbReference type="EMBL" id="ARYJ01000005">
    <property type="protein sequence ID" value="KCZ88457.1"/>
    <property type="molecule type" value="Genomic_DNA"/>
</dbReference>
<evidence type="ECO:0000259" key="4">
    <source>
        <dbReference type="PROSITE" id="PS50991"/>
    </source>
</evidence>
<dbReference type="GO" id="GO:0046951">
    <property type="term" value="P:ketone body biosynthetic process"/>
    <property type="evidence" value="ECO:0007669"/>
    <property type="project" value="TreeGrafter"/>
</dbReference>
<evidence type="ECO:0000256" key="3">
    <source>
        <dbReference type="ARBA" id="ARBA00023239"/>
    </source>
</evidence>
<dbReference type="PATRIC" id="fig|1280952.3.peg.1757"/>
<keyword evidence="2" id="KW-0479">Metal-binding</keyword>
<dbReference type="GO" id="GO:0006552">
    <property type="term" value="P:L-leucine catabolic process"/>
    <property type="evidence" value="ECO:0007669"/>
    <property type="project" value="TreeGrafter"/>
</dbReference>
<sequence length="304" mass="32194">MTRRIDIVEVGPRDGLQNDPANLTVEQKLEFIARLEEAGVKRMESGSFVSPKAVPKMADSPAVFAGLDRSKPTRHIALALNEKGVRRAIDAKADEINFVLVASETFGRKNQGMSPQESADMLARCAPLVHEAGIPLSATISVAFGDPYDGEVDLGVVGNLAAQSQRAGVAELALGDTIGVADPWAVRRAIDRVRIEAPDVYLRMHFHDTRGQALANVAAAVDAGVDVIDASCGGIGGCPFAPAATGNVATEDVVYMLERGGFETGLDLSKLINTAKWLETVLKHPVSSALSKAGGFPVKERLIT</sequence>
<dbReference type="InterPro" id="IPR013785">
    <property type="entry name" value="Aldolase_TIM"/>
</dbReference>